<gene>
    <name evidence="2" type="ORF">AC529_00055</name>
</gene>
<dbReference type="PATRIC" id="fig|665004.4.peg.2555"/>
<dbReference type="SUPFAM" id="SSF82171">
    <property type="entry name" value="DPP6 N-terminal domain-like"/>
    <property type="match status" value="1"/>
</dbReference>
<keyword evidence="1" id="KW-0732">Signal</keyword>
<feature type="chain" id="PRO_5038749635" description="Lipoprotein" evidence="1">
    <location>
        <begin position="28"/>
        <end position="386"/>
    </location>
</feature>
<dbReference type="Proteomes" id="UP000074382">
    <property type="component" value="Unassembled WGS sequence"/>
</dbReference>
<evidence type="ECO:0000313" key="3">
    <source>
        <dbReference type="Proteomes" id="UP000074382"/>
    </source>
</evidence>
<feature type="signal peptide" evidence="1">
    <location>
        <begin position="1"/>
        <end position="27"/>
    </location>
</feature>
<keyword evidence="3" id="KW-1185">Reference proteome</keyword>
<evidence type="ECO:0000256" key="1">
    <source>
        <dbReference type="SAM" id="SignalP"/>
    </source>
</evidence>
<dbReference type="EMBL" id="LGEM01000001">
    <property type="protein sequence ID" value="KUP98674.1"/>
    <property type="molecule type" value="Genomic_DNA"/>
</dbReference>
<protein>
    <recommendedName>
        <fullName evidence="4">Lipoprotein</fullName>
    </recommendedName>
</protein>
<evidence type="ECO:0000313" key="2">
    <source>
        <dbReference type="EMBL" id="KUP98674.1"/>
    </source>
</evidence>
<reference evidence="3" key="1">
    <citation type="journal article" date="2017" name="Acta Aliment.">
        <title>Plant polysaccharide degrading enzyme system of Thermpbifida cellulosilytica TB100 revealed by de novo genome project data.</title>
        <authorList>
            <person name="Toth A."/>
            <person name="Baka E."/>
            <person name="Luzics S."/>
            <person name="Bata-Vidacs I."/>
            <person name="Nagy I."/>
            <person name="Balint B."/>
            <person name="Herceg R."/>
            <person name="Olasz F."/>
            <person name="Wilk T."/>
            <person name="Nagy T."/>
            <person name="Kriszt B."/>
            <person name="Nagy I."/>
            <person name="Kukolya J."/>
        </authorList>
    </citation>
    <scope>NUCLEOTIDE SEQUENCE [LARGE SCALE GENOMIC DNA]</scope>
    <source>
        <strain evidence="3">TB100</strain>
    </source>
</reference>
<evidence type="ECO:0008006" key="4">
    <source>
        <dbReference type="Google" id="ProtNLM"/>
    </source>
</evidence>
<accession>A0A147KMY1</accession>
<dbReference type="RefSeq" id="WP_068756448.1">
    <property type="nucleotide sequence ID" value="NZ_KQ950182.1"/>
</dbReference>
<comment type="caution">
    <text evidence="2">The sequence shown here is derived from an EMBL/GenBank/DDBJ whole genome shotgun (WGS) entry which is preliminary data.</text>
</comment>
<proteinExistence type="predicted"/>
<dbReference type="AlphaFoldDB" id="A0A147KMY1"/>
<sequence length="386" mass="42118">MKLTRRPSSAPVSAALLALLLPLTACGGVGGDWAAPVVSPTPEERPAERALSGFVRLAENSTEKAVFLTFHNVDDGTQKLLVDLTELTARSESYVFFLDPSKFAFSADFRHAAYETSQGEIRLGELVPNTHAYQVTATLAPEEEAAEDLSYLLGEEVTISYRAPQFSPDGSELWFEEYLEPGEEESRVLAVPTDDPLGAPPEERGLVPREVWPLHQYEGLTLTKGTENVYVPEAAYAVTPDNELQVLTEPVGGGGQDFHFLTDGTRVASKDFLPDPSGRFVGLLPKKNWGVPSTNRSTLWIFNLAPDGTPSDDEVITDAFSDNIQRLWVDTDGNRYVVQSGGAYHALPFGARRGEPQELFSTFTPKGRLAEAATSTEILGIFPARN</sequence>
<dbReference type="OrthoDB" id="3416335at2"/>
<name>A0A147KMY1_THECS</name>
<organism evidence="2 3">
    <name type="scientific">Thermobifida cellulosilytica TB100</name>
    <dbReference type="NCBI Taxonomy" id="665004"/>
    <lineage>
        <taxon>Bacteria</taxon>
        <taxon>Bacillati</taxon>
        <taxon>Actinomycetota</taxon>
        <taxon>Actinomycetes</taxon>
        <taxon>Streptosporangiales</taxon>
        <taxon>Nocardiopsidaceae</taxon>
        <taxon>Thermobifida</taxon>
    </lineage>
</organism>